<comment type="caution">
    <text evidence="1">The sequence shown here is derived from an EMBL/GenBank/DDBJ whole genome shotgun (WGS) entry which is preliminary data.</text>
</comment>
<keyword evidence="2" id="KW-1185">Reference proteome</keyword>
<organism evidence="1 2">
    <name type="scientific">Batillaria attramentaria</name>
    <dbReference type="NCBI Taxonomy" id="370345"/>
    <lineage>
        <taxon>Eukaryota</taxon>
        <taxon>Metazoa</taxon>
        <taxon>Spiralia</taxon>
        <taxon>Lophotrochozoa</taxon>
        <taxon>Mollusca</taxon>
        <taxon>Gastropoda</taxon>
        <taxon>Caenogastropoda</taxon>
        <taxon>Sorbeoconcha</taxon>
        <taxon>Cerithioidea</taxon>
        <taxon>Batillariidae</taxon>
        <taxon>Batillaria</taxon>
    </lineage>
</organism>
<dbReference type="EMBL" id="JACVVK020000004">
    <property type="protein sequence ID" value="KAK7507550.1"/>
    <property type="molecule type" value="Genomic_DNA"/>
</dbReference>
<evidence type="ECO:0000313" key="2">
    <source>
        <dbReference type="Proteomes" id="UP001519460"/>
    </source>
</evidence>
<reference evidence="1 2" key="1">
    <citation type="journal article" date="2023" name="Sci. Data">
        <title>Genome assembly of the Korean intertidal mud-creeper Batillaria attramentaria.</title>
        <authorList>
            <person name="Patra A.K."/>
            <person name="Ho P.T."/>
            <person name="Jun S."/>
            <person name="Lee S.J."/>
            <person name="Kim Y."/>
            <person name="Won Y.J."/>
        </authorList>
    </citation>
    <scope>NUCLEOTIDE SEQUENCE [LARGE SCALE GENOMIC DNA]</scope>
    <source>
        <strain evidence="1">Wonlab-2016</strain>
    </source>
</reference>
<proteinExistence type="predicted"/>
<evidence type="ECO:0000313" key="1">
    <source>
        <dbReference type="EMBL" id="KAK7507550.1"/>
    </source>
</evidence>
<protein>
    <submittedName>
        <fullName evidence="1">Uncharacterized protein</fullName>
    </submittedName>
</protein>
<dbReference type="AlphaFoldDB" id="A0ABD0M753"/>
<sequence length="181" mass="20821">MLQSASSCYLPARGVNLSTWTANSRYLHCLNIKQSQSESNVKDVEEFVACEQTDLDCQHYCLRLWCDSRRRRLVRLDVAITFHSYVTSVTSSHSIADPSQGFVVWGENEKKSIQGISHAWLHTFFLSARLFPDVTRSNNSYVQFVPGLDDETAIIGQFRVVWERAWRERRRAIGWGLMSAD</sequence>
<name>A0ABD0M753_9CAEN</name>
<dbReference type="Proteomes" id="UP001519460">
    <property type="component" value="Unassembled WGS sequence"/>
</dbReference>
<accession>A0ABD0M753</accession>
<gene>
    <name evidence="1" type="ORF">BaRGS_00001485</name>
</gene>